<dbReference type="FunFam" id="3.20.20.140:FF:000036">
    <property type="entry name" value="Carbamoyl-phosphate synthase large chain"/>
    <property type="match status" value="1"/>
</dbReference>
<evidence type="ECO:0000256" key="1">
    <source>
        <dbReference type="ARBA" id="ARBA00001947"/>
    </source>
</evidence>
<accession>A0A1F6AQ43</accession>
<dbReference type="GO" id="GO:0004038">
    <property type="term" value="F:allantoinase activity"/>
    <property type="evidence" value="ECO:0007669"/>
    <property type="project" value="TreeGrafter"/>
</dbReference>
<dbReference type="Proteomes" id="UP000176609">
    <property type="component" value="Unassembled WGS sequence"/>
</dbReference>
<dbReference type="InterPro" id="IPR011059">
    <property type="entry name" value="Metal-dep_hydrolase_composite"/>
</dbReference>
<dbReference type="GO" id="GO:0046872">
    <property type="term" value="F:metal ion binding"/>
    <property type="evidence" value="ECO:0007669"/>
    <property type="project" value="UniProtKB-KW"/>
</dbReference>
<evidence type="ECO:0000256" key="2">
    <source>
        <dbReference type="ARBA" id="ARBA00002368"/>
    </source>
</evidence>
<comment type="cofactor">
    <cofactor evidence="1">
        <name>Zn(2+)</name>
        <dbReference type="ChEBI" id="CHEBI:29105"/>
    </cofactor>
</comment>
<dbReference type="InterPro" id="IPR050138">
    <property type="entry name" value="DHOase/Allantoinase_Hydrolase"/>
</dbReference>
<evidence type="ECO:0000313" key="8">
    <source>
        <dbReference type="Proteomes" id="UP000176609"/>
    </source>
</evidence>
<dbReference type="GO" id="GO:0006145">
    <property type="term" value="P:purine nucleobase catabolic process"/>
    <property type="evidence" value="ECO:0007669"/>
    <property type="project" value="TreeGrafter"/>
</dbReference>
<keyword evidence="5" id="KW-0378">Hydrolase</keyword>
<dbReference type="Gene3D" id="3.20.20.140">
    <property type="entry name" value="Metal-dependent hydrolases"/>
    <property type="match status" value="1"/>
</dbReference>
<sequence>MGKLLRLPGLIDIHVHLRDPGQTHKEDFLTGTSAALAGGVTTVFDMPNNKEPIFSYGRLKEKIEIAKRKAVCDWGLYFGTDGQNIKEFEKVVDKVVGLKVYLNLTTGKILIENEKLVEKVFKYWPKNKIIVVHAEGEKIDLAIGLCKKYNNKIHITHISNRQDLDKILEAKLKKIPVTCDVTINHLFLDKHDADFYKDLLVMKPSLQNEDEVDYLWENLPRIDCIATDHAPHLASEKRSFDPPTGVTGVETMLPLLLTAVKQKRLTIKEIVRLTNTDPQIIFGYKQDKNTYVELDPEEEYKIDNKRLFTKCGWSPYHGWKVYGKVKKVILRGEKVFEEGKVLIKPGFGLNICYNKV</sequence>
<name>A0A1F6AQ43_9BACT</name>
<dbReference type="SUPFAM" id="SSF51338">
    <property type="entry name" value="Composite domain of metallo-dependent hydrolases"/>
    <property type="match status" value="1"/>
</dbReference>
<evidence type="ECO:0000256" key="5">
    <source>
        <dbReference type="ARBA" id="ARBA00022801"/>
    </source>
</evidence>
<dbReference type="AlphaFoldDB" id="A0A1F6AQ43"/>
<dbReference type="PANTHER" id="PTHR43668:SF2">
    <property type="entry name" value="ALLANTOINASE"/>
    <property type="match status" value="1"/>
</dbReference>
<feature type="domain" description="Amidohydrolase-related" evidence="6">
    <location>
        <begin position="7"/>
        <end position="285"/>
    </location>
</feature>
<evidence type="ECO:0000259" key="6">
    <source>
        <dbReference type="Pfam" id="PF01979"/>
    </source>
</evidence>
<organism evidence="7 8">
    <name type="scientific">Candidatus Gottesmanbacteria bacterium RIFCSPLOWO2_01_FULL_39_12b</name>
    <dbReference type="NCBI Taxonomy" id="1798388"/>
    <lineage>
        <taxon>Bacteria</taxon>
        <taxon>Candidatus Gottesmaniibacteriota</taxon>
    </lineage>
</organism>
<comment type="similarity">
    <text evidence="3">Belongs to the metallo-dependent hydrolases superfamily. DHOase family. Class I DHOase subfamily.</text>
</comment>
<keyword evidence="4" id="KW-0479">Metal-binding</keyword>
<dbReference type="PANTHER" id="PTHR43668">
    <property type="entry name" value="ALLANTOINASE"/>
    <property type="match status" value="1"/>
</dbReference>
<evidence type="ECO:0000256" key="3">
    <source>
        <dbReference type="ARBA" id="ARBA00010286"/>
    </source>
</evidence>
<proteinExistence type="inferred from homology"/>
<evidence type="ECO:0000313" key="7">
    <source>
        <dbReference type="EMBL" id="OGG26819.1"/>
    </source>
</evidence>
<dbReference type="InterPro" id="IPR032466">
    <property type="entry name" value="Metal_Hydrolase"/>
</dbReference>
<reference evidence="7 8" key="1">
    <citation type="journal article" date="2016" name="Nat. Commun.">
        <title>Thousands of microbial genomes shed light on interconnected biogeochemical processes in an aquifer system.</title>
        <authorList>
            <person name="Anantharaman K."/>
            <person name="Brown C.T."/>
            <person name="Hug L.A."/>
            <person name="Sharon I."/>
            <person name="Castelle C.J."/>
            <person name="Probst A.J."/>
            <person name="Thomas B.C."/>
            <person name="Singh A."/>
            <person name="Wilkins M.J."/>
            <person name="Karaoz U."/>
            <person name="Brodie E.L."/>
            <person name="Williams K.H."/>
            <person name="Hubbard S.S."/>
            <person name="Banfield J.F."/>
        </authorList>
    </citation>
    <scope>NUCLEOTIDE SEQUENCE [LARGE SCALE GENOMIC DNA]</scope>
</reference>
<dbReference type="InterPro" id="IPR006680">
    <property type="entry name" value="Amidohydro-rel"/>
</dbReference>
<dbReference type="GO" id="GO:0005737">
    <property type="term" value="C:cytoplasm"/>
    <property type="evidence" value="ECO:0007669"/>
    <property type="project" value="TreeGrafter"/>
</dbReference>
<dbReference type="InterPro" id="IPR002195">
    <property type="entry name" value="Dihydroorotase_CS"/>
</dbReference>
<dbReference type="PROSITE" id="PS00483">
    <property type="entry name" value="DIHYDROOROTASE_2"/>
    <property type="match status" value="1"/>
</dbReference>
<gene>
    <name evidence="7" type="ORF">A2960_01475</name>
</gene>
<dbReference type="SUPFAM" id="SSF51556">
    <property type="entry name" value="Metallo-dependent hydrolases"/>
    <property type="match status" value="1"/>
</dbReference>
<protein>
    <recommendedName>
        <fullName evidence="6">Amidohydrolase-related domain-containing protein</fullName>
    </recommendedName>
</protein>
<dbReference type="Pfam" id="PF01979">
    <property type="entry name" value="Amidohydro_1"/>
    <property type="match status" value="1"/>
</dbReference>
<comment type="function">
    <text evidence="2">Catalyzes the reversible cyclization of carbamoyl aspartate to dihydroorotate.</text>
</comment>
<comment type="caution">
    <text evidence="7">The sequence shown here is derived from an EMBL/GenBank/DDBJ whole genome shotgun (WGS) entry which is preliminary data.</text>
</comment>
<dbReference type="PROSITE" id="PS00482">
    <property type="entry name" value="DIHYDROOROTASE_1"/>
    <property type="match status" value="1"/>
</dbReference>
<evidence type="ECO:0000256" key="4">
    <source>
        <dbReference type="ARBA" id="ARBA00022723"/>
    </source>
</evidence>
<dbReference type="EMBL" id="MFJR01000007">
    <property type="protein sequence ID" value="OGG26819.1"/>
    <property type="molecule type" value="Genomic_DNA"/>
</dbReference>